<sequence length="181" mass="19503">MLGNVHTQQLLVVFTETTSEKQKEQALLKYEFVKQPEGRLGREAGLVHTVNLKPGLGCKQVEQAIQLLAADSRIAYAAPYFISGSDVIGLSNEAMVTVTPGNSDLLKSYVAGFNAKITQPLADNLYLVQVDKNSKGNTLALVAYLQGKAGIALAEPDFILSLPGADKPIPPRRVAGSQQRR</sequence>
<reference evidence="1 2" key="2">
    <citation type="submission" date="2018-07" db="EMBL/GenBank/DDBJ databases">
        <title>Pontibacter sp. 2b14 genomic sequence and assembly.</title>
        <authorList>
            <person name="Du Z.-J."/>
        </authorList>
    </citation>
    <scope>NUCLEOTIDE SEQUENCE [LARGE SCALE GENOMIC DNA]</scope>
    <source>
        <strain evidence="1 2">2b14</strain>
    </source>
</reference>
<keyword evidence="2" id="KW-1185">Reference proteome</keyword>
<name>A0A364REJ4_9BACT</name>
<dbReference type="Proteomes" id="UP000251692">
    <property type="component" value="Unassembled WGS sequence"/>
</dbReference>
<dbReference type="EMBL" id="QMDV01000003">
    <property type="protein sequence ID" value="RAU82596.1"/>
    <property type="molecule type" value="Genomic_DNA"/>
</dbReference>
<reference evidence="1 2" key="1">
    <citation type="submission" date="2018-06" db="EMBL/GenBank/DDBJ databases">
        <authorList>
            <person name="Liu Z.-W."/>
        </authorList>
    </citation>
    <scope>NUCLEOTIDE SEQUENCE [LARGE SCALE GENOMIC DNA]</scope>
    <source>
        <strain evidence="1 2">2b14</strain>
    </source>
</reference>
<organism evidence="1 2">
    <name type="scientific">Pontibacter arcticus</name>
    <dbReference type="NCBI Taxonomy" id="2080288"/>
    <lineage>
        <taxon>Bacteria</taxon>
        <taxon>Pseudomonadati</taxon>
        <taxon>Bacteroidota</taxon>
        <taxon>Cytophagia</taxon>
        <taxon>Cytophagales</taxon>
        <taxon>Hymenobacteraceae</taxon>
        <taxon>Pontibacter</taxon>
    </lineage>
</organism>
<comment type="caution">
    <text evidence="1">The sequence shown here is derived from an EMBL/GenBank/DDBJ whole genome shotgun (WGS) entry which is preliminary data.</text>
</comment>
<gene>
    <name evidence="1" type="ORF">DP923_12585</name>
</gene>
<evidence type="ECO:0000313" key="2">
    <source>
        <dbReference type="Proteomes" id="UP000251692"/>
    </source>
</evidence>
<protein>
    <submittedName>
        <fullName evidence="1">Uncharacterized protein</fullName>
    </submittedName>
</protein>
<dbReference type="AlphaFoldDB" id="A0A364REJ4"/>
<evidence type="ECO:0000313" key="1">
    <source>
        <dbReference type="EMBL" id="RAU82596.1"/>
    </source>
</evidence>
<accession>A0A364REJ4</accession>
<proteinExistence type="predicted"/>